<accession>A0AAD9XQY4</accession>
<gene>
    <name evidence="1" type="ORF">Ddye_002519</name>
</gene>
<name>A0AAD9XQY4_9ROSI</name>
<dbReference type="AlphaFoldDB" id="A0AAD9XQY4"/>
<organism evidence="1 2">
    <name type="scientific">Dipteronia dyeriana</name>
    <dbReference type="NCBI Taxonomy" id="168575"/>
    <lineage>
        <taxon>Eukaryota</taxon>
        <taxon>Viridiplantae</taxon>
        <taxon>Streptophyta</taxon>
        <taxon>Embryophyta</taxon>
        <taxon>Tracheophyta</taxon>
        <taxon>Spermatophyta</taxon>
        <taxon>Magnoliopsida</taxon>
        <taxon>eudicotyledons</taxon>
        <taxon>Gunneridae</taxon>
        <taxon>Pentapetalae</taxon>
        <taxon>rosids</taxon>
        <taxon>malvids</taxon>
        <taxon>Sapindales</taxon>
        <taxon>Sapindaceae</taxon>
        <taxon>Hippocastanoideae</taxon>
        <taxon>Acereae</taxon>
        <taxon>Dipteronia</taxon>
    </lineage>
</organism>
<evidence type="ECO:0000313" key="1">
    <source>
        <dbReference type="EMBL" id="KAK2663945.1"/>
    </source>
</evidence>
<dbReference type="Proteomes" id="UP001280121">
    <property type="component" value="Unassembled WGS sequence"/>
</dbReference>
<comment type="caution">
    <text evidence="1">The sequence shown here is derived from an EMBL/GenBank/DDBJ whole genome shotgun (WGS) entry which is preliminary data.</text>
</comment>
<evidence type="ECO:0008006" key="3">
    <source>
        <dbReference type="Google" id="ProtNLM"/>
    </source>
</evidence>
<protein>
    <recommendedName>
        <fullName evidence="3">F-box associated domain-containing protein</fullName>
    </recommendedName>
</protein>
<dbReference type="EMBL" id="JANJYI010000001">
    <property type="protein sequence ID" value="KAK2663945.1"/>
    <property type="molecule type" value="Genomic_DNA"/>
</dbReference>
<evidence type="ECO:0000313" key="2">
    <source>
        <dbReference type="Proteomes" id="UP001280121"/>
    </source>
</evidence>
<sequence>MRFLHQIDVFSVNVHHPLHRRGYAVFASGVLHCVFPRRAELGTGDSLVGFDLGTEEFRVVPELDYGDLEQDFVLDVGTLEGCLSAICNYARGVVDFWVMKEYGVKESWTKLF</sequence>
<proteinExistence type="predicted"/>
<keyword evidence="2" id="KW-1185">Reference proteome</keyword>
<reference evidence="1" key="1">
    <citation type="journal article" date="2023" name="Plant J.">
        <title>Genome sequences and population genomics provide insights into the demographic history, inbreeding, and mutation load of two 'living fossil' tree species of Dipteronia.</title>
        <authorList>
            <person name="Feng Y."/>
            <person name="Comes H.P."/>
            <person name="Chen J."/>
            <person name="Zhu S."/>
            <person name="Lu R."/>
            <person name="Zhang X."/>
            <person name="Li P."/>
            <person name="Qiu J."/>
            <person name="Olsen K.M."/>
            <person name="Qiu Y."/>
        </authorList>
    </citation>
    <scope>NUCLEOTIDE SEQUENCE</scope>
    <source>
        <strain evidence="1">KIB01</strain>
    </source>
</reference>